<evidence type="ECO:0000256" key="6">
    <source>
        <dbReference type="ARBA" id="ARBA00023295"/>
    </source>
</evidence>
<dbReference type="InterPro" id="IPR015955">
    <property type="entry name" value="Lactate_DH/Glyco_Ohase_4_C"/>
</dbReference>
<dbReference type="Gene3D" id="3.90.110.10">
    <property type="entry name" value="Lactate dehydrogenase/glycoside hydrolase, family 4, C-terminal"/>
    <property type="match status" value="1"/>
</dbReference>
<keyword evidence="4 7" id="KW-0520">NAD</keyword>
<evidence type="ECO:0000313" key="9">
    <source>
        <dbReference type="EMBL" id="NJP16686.1"/>
    </source>
</evidence>
<dbReference type="Proteomes" id="UP000635996">
    <property type="component" value="Unassembled WGS sequence"/>
</dbReference>
<evidence type="ECO:0000256" key="7">
    <source>
        <dbReference type="RuleBase" id="RU361152"/>
    </source>
</evidence>
<dbReference type="Pfam" id="PF11975">
    <property type="entry name" value="Glyco_hydro_4C"/>
    <property type="match status" value="1"/>
</dbReference>
<dbReference type="EMBL" id="JAATEL010000025">
    <property type="protein sequence ID" value="NJP16686.1"/>
    <property type="molecule type" value="Genomic_DNA"/>
</dbReference>
<dbReference type="InterPro" id="IPR036291">
    <property type="entry name" value="NAD(P)-bd_dom_sf"/>
</dbReference>
<evidence type="ECO:0000256" key="1">
    <source>
        <dbReference type="ARBA" id="ARBA00010141"/>
    </source>
</evidence>
<dbReference type="CDD" id="cd05296">
    <property type="entry name" value="GH4_P_beta_glucosidase"/>
    <property type="match status" value="1"/>
</dbReference>
<dbReference type="Pfam" id="PF02056">
    <property type="entry name" value="Glyco_hydro_4"/>
    <property type="match status" value="1"/>
</dbReference>
<feature type="domain" description="Glycosyl hydrolase family 4 C-terminal" evidence="8">
    <location>
        <begin position="190"/>
        <end position="397"/>
    </location>
</feature>
<evidence type="ECO:0000256" key="4">
    <source>
        <dbReference type="ARBA" id="ARBA00023027"/>
    </source>
</evidence>
<keyword evidence="5" id="KW-0464">Manganese</keyword>
<dbReference type="RefSeq" id="WP_125499361.1">
    <property type="nucleotide sequence ID" value="NZ_BMVZ01000023.1"/>
</dbReference>
<keyword evidence="6 7" id="KW-0326">Glycosidase</keyword>
<evidence type="ECO:0000256" key="5">
    <source>
        <dbReference type="ARBA" id="ARBA00023211"/>
    </source>
</evidence>
<dbReference type="Gene3D" id="3.40.50.720">
    <property type="entry name" value="NAD(P)-binding Rossmann-like Domain"/>
    <property type="match status" value="1"/>
</dbReference>
<evidence type="ECO:0000313" key="10">
    <source>
        <dbReference type="Proteomes" id="UP000635996"/>
    </source>
</evidence>
<dbReference type="PANTHER" id="PTHR32092:SF5">
    <property type="entry name" value="6-PHOSPHO-BETA-GLUCOSIDASE"/>
    <property type="match status" value="1"/>
</dbReference>
<dbReference type="PANTHER" id="PTHR32092">
    <property type="entry name" value="6-PHOSPHO-BETA-GLUCOSIDASE-RELATED"/>
    <property type="match status" value="1"/>
</dbReference>
<gene>
    <name evidence="9" type="ORF">HCJ95_21010</name>
</gene>
<dbReference type="InterPro" id="IPR022616">
    <property type="entry name" value="Glyco_hydro_4_C"/>
</dbReference>
<evidence type="ECO:0000256" key="3">
    <source>
        <dbReference type="ARBA" id="ARBA00022801"/>
    </source>
</evidence>
<keyword evidence="3 7" id="KW-0378">Hydrolase</keyword>
<name>A0ABX0YZT2_STRTL</name>
<proteinExistence type="inferred from homology"/>
<organism evidence="9 10">
    <name type="scientific">Streptomyces thermoviolaceus subsp. thermoviolaceus</name>
    <dbReference type="NCBI Taxonomy" id="66860"/>
    <lineage>
        <taxon>Bacteria</taxon>
        <taxon>Bacillati</taxon>
        <taxon>Actinomycetota</taxon>
        <taxon>Actinomycetes</taxon>
        <taxon>Kitasatosporales</taxon>
        <taxon>Streptomycetaceae</taxon>
        <taxon>Streptomyces</taxon>
    </lineage>
</organism>
<accession>A0ABX0YZT2</accession>
<dbReference type="InterPro" id="IPR001088">
    <property type="entry name" value="Glyco_hydro_4"/>
</dbReference>
<sequence>MKLTVVGGGSTYTPELVDGFARLRDTLPVEELVLVDPAADRLEVVGGLARRIFARQGHPGRIVTTSDLDGAVDGADAVLLQLRVGGQAARQQDETWPLRCGCVGQETTGAGGLAKALRTVPVVLDIAERVRRISPQAWIIDFTNPVGIVTRALLQAGHRAVGLCNVAIGLQRKFAALLGVSPAEVHLDHVGLNHLTWETGVRLGGPDGPDVLPRLLAEHGDAIAADLRLPRSLLDRLGTVPSSYLRYYYAHDQVVDELRTKPSRAEEVAAMERELLRLYADPALAEKPALLAERGGAYYSEAAVDLAAALLGGGGSPRQVVNALNRGTLPFLPDDAVIEVPATVGPNGAEPLPVAPLDPLYAGLVAHVTAYEDLALQAAVHGGRERVLRALLAHPLIGQYATAETLTDELIAHNREHLAWA</sequence>
<comment type="similarity">
    <text evidence="1 7">Belongs to the glycosyl hydrolase 4 family.</text>
</comment>
<keyword evidence="2" id="KW-0479">Metal-binding</keyword>
<dbReference type="PRINTS" id="PR00732">
    <property type="entry name" value="GLHYDRLASE4"/>
</dbReference>
<evidence type="ECO:0000259" key="8">
    <source>
        <dbReference type="Pfam" id="PF11975"/>
    </source>
</evidence>
<evidence type="ECO:0000256" key="2">
    <source>
        <dbReference type="ARBA" id="ARBA00022723"/>
    </source>
</evidence>
<protein>
    <submittedName>
        <fullName evidence="9">6-phospho-beta-glucosidase</fullName>
    </submittedName>
</protein>
<keyword evidence="10" id="KW-1185">Reference proteome</keyword>
<comment type="caution">
    <text evidence="9">The sequence shown here is derived from an EMBL/GenBank/DDBJ whole genome shotgun (WGS) entry which is preliminary data.</text>
</comment>
<dbReference type="SUPFAM" id="SSF51735">
    <property type="entry name" value="NAD(P)-binding Rossmann-fold domains"/>
    <property type="match status" value="1"/>
</dbReference>
<reference evidence="9 10" key="1">
    <citation type="submission" date="2020-03" db="EMBL/GenBank/DDBJ databases">
        <title>WGS of actinomycetes isolated from Thailand.</title>
        <authorList>
            <person name="Thawai C."/>
        </authorList>
    </citation>
    <scope>NUCLEOTIDE SEQUENCE [LARGE SCALE GENOMIC DNA]</scope>
    <source>
        <strain evidence="9 10">NBRC 13905</strain>
    </source>
</reference>
<comment type="cofactor">
    <cofactor evidence="7">
        <name>NAD(+)</name>
        <dbReference type="ChEBI" id="CHEBI:57540"/>
    </cofactor>
    <text evidence="7">Binds 1 NAD(+) per subunit.</text>
</comment>
<dbReference type="SUPFAM" id="SSF56327">
    <property type="entry name" value="LDH C-terminal domain-like"/>
    <property type="match status" value="1"/>
</dbReference>